<reference evidence="1 2" key="1">
    <citation type="submission" date="2016-02" db="EMBL/GenBank/DDBJ databases">
        <title>Band-tailed pigeon sequencing and assembly.</title>
        <authorList>
            <person name="Soares A.E."/>
            <person name="Novak B.J."/>
            <person name="Rice E.S."/>
            <person name="O'Connell B."/>
            <person name="Chang D."/>
            <person name="Weber S."/>
            <person name="Shapiro B."/>
        </authorList>
    </citation>
    <scope>NUCLEOTIDE SEQUENCE [LARGE SCALE GENOMIC DNA]</scope>
    <source>
        <strain evidence="1">BTP2013</strain>
        <tissue evidence="1">Blood</tissue>
    </source>
</reference>
<protein>
    <submittedName>
        <fullName evidence="1">Uncharacterized protein</fullName>
    </submittedName>
</protein>
<dbReference type="EMBL" id="LSYS01005497">
    <property type="protein sequence ID" value="OPJ77366.1"/>
    <property type="molecule type" value="Genomic_DNA"/>
</dbReference>
<sequence length="66" mass="7622">MQLYNTPNQHPASYRDRGRAELSAFGCETKVKVPTREVLLLSWWSGGRRMFAECHAASFHRGRRSL</sequence>
<keyword evidence="2" id="KW-1185">Reference proteome</keyword>
<comment type="caution">
    <text evidence="1">The sequence shown here is derived from an EMBL/GenBank/DDBJ whole genome shotgun (WGS) entry which is preliminary data.</text>
</comment>
<name>A0A1V4JYW2_PATFA</name>
<proteinExistence type="predicted"/>
<evidence type="ECO:0000313" key="2">
    <source>
        <dbReference type="Proteomes" id="UP000190648"/>
    </source>
</evidence>
<dbReference type="AlphaFoldDB" id="A0A1V4JYW2"/>
<dbReference type="Proteomes" id="UP000190648">
    <property type="component" value="Unassembled WGS sequence"/>
</dbReference>
<gene>
    <name evidence="1" type="ORF">AV530_007702</name>
</gene>
<accession>A0A1V4JYW2</accession>
<evidence type="ECO:0000313" key="1">
    <source>
        <dbReference type="EMBL" id="OPJ77366.1"/>
    </source>
</evidence>
<organism evidence="1 2">
    <name type="scientific">Patagioenas fasciata monilis</name>
    <dbReference type="NCBI Taxonomy" id="372326"/>
    <lineage>
        <taxon>Eukaryota</taxon>
        <taxon>Metazoa</taxon>
        <taxon>Chordata</taxon>
        <taxon>Craniata</taxon>
        <taxon>Vertebrata</taxon>
        <taxon>Euteleostomi</taxon>
        <taxon>Archelosauria</taxon>
        <taxon>Archosauria</taxon>
        <taxon>Dinosauria</taxon>
        <taxon>Saurischia</taxon>
        <taxon>Theropoda</taxon>
        <taxon>Coelurosauria</taxon>
        <taxon>Aves</taxon>
        <taxon>Neognathae</taxon>
        <taxon>Neoaves</taxon>
        <taxon>Columbimorphae</taxon>
        <taxon>Columbiformes</taxon>
        <taxon>Columbidae</taxon>
        <taxon>Patagioenas</taxon>
    </lineage>
</organism>